<dbReference type="PROSITE" id="PS50025">
    <property type="entry name" value="LAM_G_DOMAIN"/>
    <property type="match status" value="2"/>
</dbReference>
<comment type="caution">
    <text evidence="11">Lacks conserved residue(s) required for the propagation of feature annotation.</text>
</comment>
<keyword evidence="7" id="KW-1015">Disulfide bond</keyword>
<evidence type="ECO:0000256" key="10">
    <source>
        <dbReference type="ARBA" id="ARBA00040510"/>
    </source>
</evidence>
<dbReference type="Pfam" id="PF00054">
    <property type="entry name" value="Laminin_G_1"/>
    <property type="match status" value="1"/>
</dbReference>
<dbReference type="InterPro" id="IPR013320">
    <property type="entry name" value="ConA-like_dom_sf"/>
</dbReference>
<keyword evidence="3" id="KW-0964">Secreted</keyword>
<evidence type="ECO:0000313" key="15">
    <source>
        <dbReference type="EMBL" id="KAK1153277.1"/>
    </source>
</evidence>
<evidence type="ECO:0000256" key="6">
    <source>
        <dbReference type="ARBA" id="ARBA00023121"/>
    </source>
</evidence>
<keyword evidence="16" id="KW-1185">Reference proteome</keyword>
<keyword evidence="5 13" id="KW-0732">Signal</keyword>
<name>A0AAD8CN76_ACIOX</name>
<comment type="subunit">
    <text evidence="2">Homodimer.</text>
</comment>
<feature type="chain" id="PRO_5042055676" description="Sex hormone-binding globulin" evidence="13">
    <location>
        <begin position="23"/>
        <end position="437"/>
    </location>
</feature>
<sequence length="437" mass="48363">MQGIGALSWLAVFLATSSTGLLQDHGELHSEKVKGCVRADQPAQGPQLLNLGQRWKGTKPLAELRVKISELTSVESSFEFRTFDPEGLIIYGDVQEKAEWFILALRSGIPEMHIGKTGVSLTVSGGPLLNDGQWHRLLLKSTGRFLAQLVVLEVDGKVILNAGLHSRDAQTPPTGHIRLALGGMLISTSELFTELLPPMDGCIRRWNWLNQNSSWLQDLSTSKPCFEHLSQGSYFSGAGLASFHSQDFPPGDVENWMLTIEMTVRPDEWKGTLLVITSKDHRPLLTLTMHEKEGSQALQLDVKEVSLVLSHRPVRSCLETSLLLRVSAHGVVVRTNQSEERGELGDFAAWKQAWEEGTTLSFGGVPELLEGTGFPGQDYFQGCVGKIRVQGRELDLDSAHYKHDSIWSHSCPEWTEHSQGDSKLLQEPQNREDAAST</sequence>
<dbReference type="InterPro" id="IPR001791">
    <property type="entry name" value="Laminin_G"/>
</dbReference>
<comment type="caution">
    <text evidence="15">The sequence shown here is derived from an EMBL/GenBank/DDBJ whole genome shotgun (WGS) entry which is preliminary data.</text>
</comment>
<feature type="region of interest" description="Disordered" evidence="12">
    <location>
        <begin position="417"/>
        <end position="437"/>
    </location>
</feature>
<keyword evidence="6" id="KW-0446">Lipid-binding</keyword>
<organism evidence="15 16">
    <name type="scientific">Acipenser oxyrinchus oxyrinchus</name>
    <dbReference type="NCBI Taxonomy" id="40147"/>
    <lineage>
        <taxon>Eukaryota</taxon>
        <taxon>Metazoa</taxon>
        <taxon>Chordata</taxon>
        <taxon>Craniata</taxon>
        <taxon>Vertebrata</taxon>
        <taxon>Euteleostomi</taxon>
        <taxon>Actinopterygii</taxon>
        <taxon>Chondrostei</taxon>
        <taxon>Acipenseriformes</taxon>
        <taxon>Acipenseridae</taxon>
        <taxon>Acipenser</taxon>
    </lineage>
</organism>
<feature type="signal peptide" evidence="13">
    <location>
        <begin position="1"/>
        <end position="22"/>
    </location>
</feature>
<protein>
    <recommendedName>
        <fullName evidence="10">Sex hormone-binding globulin</fullName>
    </recommendedName>
</protein>
<evidence type="ECO:0000256" key="5">
    <source>
        <dbReference type="ARBA" id="ARBA00022729"/>
    </source>
</evidence>
<dbReference type="EMBL" id="JAGXEW010000042">
    <property type="protein sequence ID" value="KAK1153277.1"/>
    <property type="molecule type" value="Genomic_DNA"/>
</dbReference>
<comment type="function">
    <text evidence="9">Functions as an androgen transport protein, but may also be involved in receptor mediated processes. Each dimer binds one molecule of steroid. Specific for 5-alpha-dihydrotestosterone, testosterone, and 17-beta-estradiol. Regulates the plasma metabolic clearance rate of steroid hormones by controlling their plasma concentration.</text>
</comment>
<evidence type="ECO:0000256" key="12">
    <source>
        <dbReference type="SAM" id="MobiDB-lite"/>
    </source>
</evidence>
<evidence type="ECO:0000256" key="9">
    <source>
        <dbReference type="ARBA" id="ARBA00037620"/>
    </source>
</evidence>
<dbReference type="InterPro" id="IPR051145">
    <property type="entry name" value="GAS-SHBG-PROS"/>
</dbReference>
<dbReference type="Gene3D" id="2.60.120.200">
    <property type="match status" value="2"/>
</dbReference>
<evidence type="ECO:0000259" key="14">
    <source>
        <dbReference type="PROSITE" id="PS50025"/>
    </source>
</evidence>
<dbReference type="PANTHER" id="PTHR24040:SF3">
    <property type="entry name" value="SEX HORMONE-BINDING GLOBULIN"/>
    <property type="match status" value="1"/>
</dbReference>
<evidence type="ECO:0000313" key="16">
    <source>
        <dbReference type="Proteomes" id="UP001230051"/>
    </source>
</evidence>
<keyword evidence="8" id="KW-0325">Glycoprotein</keyword>
<feature type="domain" description="Laminin G" evidence="14">
    <location>
        <begin position="230"/>
        <end position="411"/>
    </location>
</feature>
<dbReference type="SUPFAM" id="SSF49899">
    <property type="entry name" value="Concanavalin A-like lectins/glucanases"/>
    <property type="match status" value="2"/>
</dbReference>
<dbReference type="GO" id="GO:0005496">
    <property type="term" value="F:steroid binding"/>
    <property type="evidence" value="ECO:0007669"/>
    <property type="project" value="UniProtKB-KW"/>
</dbReference>
<evidence type="ECO:0000256" key="3">
    <source>
        <dbReference type="ARBA" id="ARBA00022525"/>
    </source>
</evidence>
<evidence type="ECO:0000256" key="8">
    <source>
        <dbReference type="ARBA" id="ARBA00023180"/>
    </source>
</evidence>
<dbReference type="Proteomes" id="UP001230051">
    <property type="component" value="Unassembled WGS sequence"/>
</dbReference>
<dbReference type="GO" id="GO:0005576">
    <property type="term" value="C:extracellular region"/>
    <property type="evidence" value="ECO:0007669"/>
    <property type="project" value="UniProtKB-SubCell"/>
</dbReference>
<dbReference type="CDD" id="cd00110">
    <property type="entry name" value="LamG"/>
    <property type="match status" value="2"/>
</dbReference>
<gene>
    <name evidence="15" type="primary">Shbg</name>
    <name evidence="15" type="ORF">AOXY_G30179</name>
</gene>
<evidence type="ECO:0000256" key="11">
    <source>
        <dbReference type="PROSITE-ProRule" id="PRU00122"/>
    </source>
</evidence>
<keyword evidence="4" id="KW-0754">Steroid-binding</keyword>
<evidence type="ECO:0000256" key="13">
    <source>
        <dbReference type="SAM" id="SignalP"/>
    </source>
</evidence>
<evidence type="ECO:0000256" key="4">
    <source>
        <dbReference type="ARBA" id="ARBA00022665"/>
    </source>
</evidence>
<feature type="domain" description="Laminin G" evidence="14">
    <location>
        <begin position="50"/>
        <end position="225"/>
    </location>
</feature>
<evidence type="ECO:0000256" key="7">
    <source>
        <dbReference type="ARBA" id="ARBA00023157"/>
    </source>
</evidence>
<dbReference type="AlphaFoldDB" id="A0AAD8CN76"/>
<accession>A0AAD8CN76</accession>
<dbReference type="SMART" id="SM00282">
    <property type="entry name" value="LamG"/>
    <property type="match status" value="2"/>
</dbReference>
<reference evidence="15" key="1">
    <citation type="submission" date="2022-02" db="EMBL/GenBank/DDBJ databases">
        <title>Atlantic sturgeon de novo genome assembly.</title>
        <authorList>
            <person name="Stock M."/>
            <person name="Klopp C."/>
            <person name="Guiguen Y."/>
            <person name="Cabau C."/>
            <person name="Parinello H."/>
            <person name="Santidrian Yebra-Pimentel E."/>
            <person name="Kuhl H."/>
            <person name="Dirks R.P."/>
            <person name="Guessner J."/>
            <person name="Wuertz S."/>
            <person name="Du K."/>
            <person name="Schartl M."/>
        </authorList>
    </citation>
    <scope>NUCLEOTIDE SEQUENCE</scope>
    <source>
        <strain evidence="15">STURGEONOMICS-FGT-2020</strain>
        <tissue evidence="15">Whole blood</tissue>
    </source>
</reference>
<dbReference type="PANTHER" id="PTHR24040">
    <property type="entry name" value="LAMININ G-LIKE DOMAIN-CONTAINING PROTEIN"/>
    <property type="match status" value="1"/>
</dbReference>
<evidence type="ECO:0000256" key="2">
    <source>
        <dbReference type="ARBA" id="ARBA00011738"/>
    </source>
</evidence>
<proteinExistence type="predicted"/>
<comment type="subcellular location">
    <subcellularLocation>
        <location evidence="1">Secreted</location>
    </subcellularLocation>
</comment>
<evidence type="ECO:0000256" key="1">
    <source>
        <dbReference type="ARBA" id="ARBA00004613"/>
    </source>
</evidence>